<proteinExistence type="predicted"/>
<dbReference type="Proteomes" id="UP000199236">
    <property type="component" value="Unassembled WGS sequence"/>
</dbReference>
<dbReference type="STRING" id="655353.SAMN04488056_103341"/>
<accession>A0A1I5ETG0</accession>
<protein>
    <submittedName>
        <fullName evidence="1">Uncharacterized protein</fullName>
    </submittedName>
</protein>
<gene>
    <name evidence="1" type="ORF">SAMN04488056_103341</name>
</gene>
<reference evidence="1 2" key="1">
    <citation type="submission" date="2016-10" db="EMBL/GenBank/DDBJ databases">
        <authorList>
            <person name="de Groot N.N."/>
        </authorList>
    </citation>
    <scope>NUCLEOTIDE SEQUENCE [LARGE SCALE GENOMIC DNA]</scope>
    <source>
        <strain evidence="1 2">CGMCC 1.9157</strain>
    </source>
</reference>
<dbReference type="AlphaFoldDB" id="A0A1I5ETG0"/>
<dbReference type="EMBL" id="FOVR01000003">
    <property type="protein sequence ID" value="SFO14794.1"/>
    <property type="molecule type" value="Genomic_DNA"/>
</dbReference>
<evidence type="ECO:0000313" key="1">
    <source>
        <dbReference type="EMBL" id="SFO14794.1"/>
    </source>
</evidence>
<name>A0A1I5ETG0_9HYPH</name>
<organism evidence="1 2">
    <name type="scientific">Cohaesibacter marisflavi</name>
    <dbReference type="NCBI Taxonomy" id="655353"/>
    <lineage>
        <taxon>Bacteria</taxon>
        <taxon>Pseudomonadati</taxon>
        <taxon>Pseudomonadota</taxon>
        <taxon>Alphaproteobacteria</taxon>
        <taxon>Hyphomicrobiales</taxon>
        <taxon>Cohaesibacteraceae</taxon>
    </lineage>
</organism>
<keyword evidence="2" id="KW-1185">Reference proteome</keyword>
<sequence>MTLFLGVGFFLFNERIVAFLSGLLATIQERIKEHARERFIFLTHGMSNGSEKFEIKILRKFRNKGRFVCIG</sequence>
<evidence type="ECO:0000313" key="2">
    <source>
        <dbReference type="Proteomes" id="UP000199236"/>
    </source>
</evidence>